<sequence length="1107" mass="123573">MSLLYFAPIMLLLRYFIVSSLALPTSSVKNITTDQHAFLALKEQVIDPRGILTYNWSVSYPVCSWVGISCDTRHDRVTKLDLSDSSLEGPISAPLGNISFLVSLNFSGNNFHGHLPNELRQLRRLKFIDFNFNQLSGVLPSWIGSLPKLRMLSLRYNSFRGPFPDSLYNLSKLETLEMRFNIVGGKIPTKIGNLSPISAHLGNISFLVSLNISGNNFHGHLPNELRQLRRLKFIDFNFNQLSGVLPSWIGSLRKLRMFSLRNNSFRGPFPDSLYNLSKLETLEMRFNIVGGKIPTKIGNLSKLLHLNLGNNNLQGEIPDEIGNLQNLQNLLLFHNKLAGHIPSAIFNLSTVNLITLAANELSGHLPSTAGYSLQNMEILDLSENRLIGTIPNSITNASRLYALDLSFNYFSGRIPNTFGKLRHLVRFTIMGNNLTIPGTSSSTEEDWSFLSSLTNCRDIKRVVLALNPFGGILPPFVGNFSSSLEQFFAYDCQLKGNIPEEIGNLHGLITLSLQNNELNGTIPTSLGRLEKLQSLSLHQNNLQGPIPYELCYLKGLNLLLFYENKLTGSIPPCLASLTSLRNLLLGSNNLTSIIPSSLWTLEGILQIDLSSNSLTGSLPSSMKSLKALILLDLSRNQLSGDIPTAIGGLQELLNLSLAGNLFQGHIPESFGNLTSLEILDLSSNNLSGEIPKSLEKLLYLKHLNVSHNILEGKIPENGPFRNFSAQSFMWNYALCGSPRLQVPPCKDDGTVRRSKKAIVTLFLKYVLPPIVSILLIMIVVVFMRRRNKASMNSAHQEDFSPLATWRRISYLEIQRATNGFDECNLLGKGSFGSVYKGILSDGAEVAIKIFNLQLERAFRSFDSECEVLRSIRHRNLVKILSSCSNVDFKALVLEFMPNGSLEKWLYSHNYFLDIQERLNVMIDVGSALEYLHHGYSPSVVHCDLKPSNILLDKNMVAHVSDFGISKLLGDGENFETRTMTMATVGYMAPEYGSEGIVSSKCDVYSYGVLLMETFTRKKPTDEFFAGEMSLKNWVKESLPHGLTNVVDENLLLEEPAFAAKMDCMLSIMHLALDCSMYSPDQRICMKDAVARLNKIRLKFLNDISEYN</sequence>
<name>A0ACB8K7C7_CITSI</name>
<reference evidence="2" key="1">
    <citation type="journal article" date="2023" name="Hortic. Res.">
        <title>A chromosome-level phased genome enabling allele-level studies in sweet orange: a case study on citrus Huanglongbing tolerance.</title>
        <authorList>
            <person name="Wu B."/>
            <person name="Yu Q."/>
            <person name="Deng Z."/>
            <person name="Duan Y."/>
            <person name="Luo F."/>
            <person name="Gmitter F. Jr."/>
        </authorList>
    </citation>
    <scope>NUCLEOTIDE SEQUENCE [LARGE SCALE GENOMIC DNA]</scope>
    <source>
        <strain evidence="2">cv. Valencia</strain>
    </source>
</reference>
<dbReference type="EMBL" id="CM039174">
    <property type="protein sequence ID" value="KAH9750362.1"/>
    <property type="molecule type" value="Genomic_DNA"/>
</dbReference>
<evidence type="ECO:0000313" key="1">
    <source>
        <dbReference type="EMBL" id="KAH9750362.1"/>
    </source>
</evidence>
<proteinExistence type="predicted"/>
<organism evidence="1 2">
    <name type="scientific">Citrus sinensis</name>
    <name type="common">Sweet orange</name>
    <name type="synonym">Citrus aurantium var. sinensis</name>
    <dbReference type="NCBI Taxonomy" id="2711"/>
    <lineage>
        <taxon>Eukaryota</taxon>
        <taxon>Viridiplantae</taxon>
        <taxon>Streptophyta</taxon>
        <taxon>Embryophyta</taxon>
        <taxon>Tracheophyta</taxon>
        <taxon>Spermatophyta</taxon>
        <taxon>Magnoliopsida</taxon>
        <taxon>eudicotyledons</taxon>
        <taxon>Gunneridae</taxon>
        <taxon>Pentapetalae</taxon>
        <taxon>rosids</taxon>
        <taxon>malvids</taxon>
        <taxon>Sapindales</taxon>
        <taxon>Rutaceae</taxon>
        <taxon>Aurantioideae</taxon>
        <taxon>Citrus</taxon>
    </lineage>
</organism>
<evidence type="ECO:0000313" key="2">
    <source>
        <dbReference type="Proteomes" id="UP000829398"/>
    </source>
</evidence>
<comment type="caution">
    <text evidence="1">The sequence shown here is derived from an EMBL/GenBank/DDBJ whole genome shotgun (WGS) entry which is preliminary data.</text>
</comment>
<keyword evidence="1" id="KW-0418">Kinase</keyword>
<protein>
    <submittedName>
        <fullName evidence="1">Protein kinase domain-containing protein</fullName>
    </submittedName>
</protein>
<dbReference type="Proteomes" id="UP000829398">
    <property type="component" value="Chromosome 5"/>
</dbReference>
<gene>
    <name evidence="1" type="ORF">KPL71_013849</name>
</gene>
<accession>A0ACB8K7C7</accession>
<keyword evidence="2" id="KW-1185">Reference proteome</keyword>
<keyword evidence="1" id="KW-0808">Transferase</keyword>